<dbReference type="GO" id="GO:0042626">
    <property type="term" value="F:ATPase-coupled transmembrane transporter activity"/>
    <property type="evidence" value="ECO:0007669"/>
    <property type="project" value="TreeGrafter"/>
</dbReference>
<dbReference type="NCBIfam" id="NF010167">
    <property type="entry name" value="PRK13648.1"/>
    <property type="match status" value="2"/>
</dbReference>
<dbReference type="PROSITE" id="PS00211">
    <property type="entry name" value="ABC_TRANSPORTER_1"/>
    <property type="match status" value="2"/>
</dbReference>
<dbReference type="Gene3D" id="3.40.50.300">
    <property type="entry name" value="P-loop containing nucleotide triphosphate hydrolases"/>
    <property type="match status" value="2"/>
</dbReference>
<keyword evidence="3" id="KW-0813">Transport</keyword>
<dbReference type="InterPro" id="IPR027417">
    <property type="entry name" value="P-loop_NTPase"/>
</dbReference>
<evidence type="ECO:0000256" key="7">
    <source>
        <dbReference type="ARBA" id="ARBA00022967"/>
    </source>
</evidence>
<dbReference type="Proteomes" id="UP000297975">
    <property type="component" value="Unassembled WGS sequence"/>
</dbReference>
<dbReference type="PANTHER" id="PTHR43553">
    <property type="entry name" value="HEAVY METAL TRANSPORTER"/>
    <property type="match status" value="1"/>
</dbReference>
<dbReference type="PROSITE" id="PS50893">
    <property type="entry name" value="ABC_TRANSPORTER_2"/>
    <property type="match status" value="2"/>
</dbReference>
<proteinExistence type="inferred from homology"/>
<keyword evidence="7" id="KW-1278">Translocase</keyword>
<keyword evidence="8" id="KW-0472">Membrane</keyword>
<keyword evidence="4" id="KW-1003">Cell membrane</keyword>
<evidence type="ECO:0000256" key="2">
    <source>
        <dbReference type="ARBA" id="ARBA00005417"/>
    </source>
</evidence>
<protein>
    <submittedName>
        <fullName evidence="10">Energy-coupling factor ABC transporter ATP-binding protein</fullName>
    </submittedName>
</protein>
<dbReference type="RefSeq" id="WP_134339956.1">
    <property type="nucleotide sequence ID" value="NZ_SOPW01000007.1"/>
</dbReference>
<dbReference type="PANTHER" id="PTHR43553:SF19">
    <property type="entry name" value="HMP_THIAMINE IMPORT ATP-BINDING PROTEIN YKOD-RELATED"/>
    <property type="match status" value="1"/>
</dbReference>
<dbReference type="InterPro" id="IPR003439">
    <property type="entry name" value="ABC_transporter-like_ATP-bd"/>
</dbReference>
<evidence type="ECO:0000256" key="3">
    <source>
        <dbReference type="ARBA" id="ARBA00022448"/>
    </source>
</evidence>
<gene>
    <name evidence="10" type="ORF">E3U55_08290</name>
</gene>
<sequence>MQRKPLIKLKDFSFSYEKKQNPILQNLNFSIYKGESTLLMGGSGSGKSTLALCLNGLYPEAVEGFSSGEIYYRERNINDFESGELNQNIGIVFQDPESQFCMIRVEDELAFTLENLSVPPSEMRSRIEEVLKQVNMSEFIESKIHELSGGQKQKIALASVLLMEPELLILDEPTANLDPLSSLEFIELIGELQTKIDMSILVIEHQADDWLPLINRVIVLNQSGELLEDGSPSEIFTKETQRLENQGLFLPKQYTGAPTRKRIPSLIKNAQPCLDLKDVAFKRKNKAILNHVSFNIHEGEFVAIVGQNGAGKSTLLQLMSRLMQPNEGEIKLYNTPLNDWTEKELRHVTGFVFQNPEHQFITDTVYDEIVFGMKLNNEPDEKIESVASNLLRAFHLTDHKWSNPFTLSGGQKRRLSVATMLDETPGLLLFDEPTFGQDAQTTNELMKIVTELKMKGTSIVFVTHDMDLVDIYSDRVIVLNEGSLAFDGHPDDLWKNDELLAEARLRKPYRLEKAGEAVDLVNQP</sequence>
<dbReference type="GO" id="GO:0043190">
    <property type="term" value="C:ATP-binding cassette (ABC) transporter complex"/>
    <property type="evidence" value="ECO:0007669"/>
    <property type="project" value="TreeGrafter"/>
</dbReference>
<evidence type="ECO:0000256" key="5">
    <source>
        <dbReference type="ARBA" id="ARBA00022741"/>
    </source>
</evidence>
<keyword evidence="6 10" id="KW-0067">ATP-binding</keyword>
<evidence type="ECO:0000256" key="4">
    <source>
        <dbReference type="ARBA" id="ARBA00022475"/>
    </source>
</evidence>
<evidence type="ECO:0000256" key="8">
    <source>
        <dbReference type="ARBA" id="ARBA00023136"/>
    </source>
</evidence>
<evidence type="ECO:0000256" key="1">
    <source>
        <dbReference type="ARBA" id="ARBA00004202"/>
    </source>
</evidence>
<dbReference type="CDD" id="cd03225">
    <property type="entry name" value="ABC_cobalt_CbiO_domain1"/>
    <property type="match status" value="2"/>
</dbReference>
<feature type="domain" description="ABC transporter" evidence="9">
    <location>
        <begin position="7"/>
        <end position="248"/>
    </location>
</feature>
<comment type="similarity">
    <text evidence="2">Belongs to the ABC transporter superfamily.</text>
</comment>
<evidence type="ECO:0000313" key="11">
    <source>
        <dbReference type="Proteomes" id="UP000297975"/>
    </source>
</evidence>
<keyword evidence="5" id="KW-0547">Nucleotide-binding</keyword>
<organism evidence="10 11">
    <name type="scientific">Filobacillus milosensis</name>
    <dbReference type="NCBI Taxonomy" id="94137"/>
    <lineage>
        <taxon>Bacteria</taxon>
        <taxon>Bacillati</taxon>
        <taxon>Bacillota</taxon>
        <taxon>Bacilli</taxon>
        <taxon>Bacillales</taxon>
        <taxon>Bacillaceae</taxon>
        <taxon>Filobacillus</taxon>
    </lineage>
</organism>
<dbReference type="AlphaFoldDB" id="A0A4Y8IN44"/>
<comment type="subcellular location">
    <subcellularLocation>
        <location evidence="1">Cell membrane</location>
        <topology evidence="1">Peripheral membrane protein</topology>
    </subcellularLocation>
</comment>
<reference evidence="10 11" key="1">
    <citation type="submission" date="2019-03" db="EMBL/GenBank/DDBJ databases">
        <authorList>
            <person name="He R.-H."/>
        </authorList>
    </citation>
    <scope>NUCLEOTIDE SEQUENCE [LARGE SCALE GENOMIC DNA]</scope>
    <source>
        <strain evidence="11">SH 714</strain>
    </source>
</reference>
<name>A0A4Y8IN44_9BACI</name>
<dbReference type="SMART" id="SM00382">
    <property type="entry name" value="AAA"/>
    <property type="match status" value="2"/>
</dbReference>
<keyword evidence="11" id="KW-1185">Reference proteome</keyword>
<comment type="caution">
    <text evidence="10">The sequence shown here is derived from an EMBL/GenBank/DDBJ whole genome shotgun (WGS) entry which is preliminary data.</text>
</comment>
<evidence type="ECO:0000259" key="9">
    <source>
        <dbReference type="PROSITE" id="PS50893"/>
    </source>
</evidence>
<dbReference type="Pfam" id="PF00005">
    <property type="entry name" value="ABC_tran"/>
    <property type="match status" value="2"/>
</dbReference>
<dbReference type="EMBL" id="SOPW01000007">
    <property type="protein sequence ID" value="TFB21812.1"/>
    <property type="molecule type" value="Genomic_DNA"/>
</dbReference>
<dbReference type="GO" id="GO:0016887">
    <property type="term" value="F:ATP hydrolysis activity"/>
    <property type="evidence" value="ECO:0007669"/>
    <property type="project" value="InterPro"/>
</dbReference>
<dbReference type="OrthoDB" id="501320at2"/>
<evidence type="ECO:0000256" key="6">
    <source>
        <dbReference type="ARBA" id="ARBA00022840"/>
    </source>
</evidence>
<evidence type="ECO:0000313" key="10">
    <source>
        <dbReference type="EMBL" id="TFB21812.1"/>
    </source>
</evidence>
<accession>A0A4Y8IN44</accession>
<dbReference type="InterPro" id="IPR017871">
    <property type="entry name" value="ABC_transporter-like_CS"/>
</dbReference>
<dbReference type="InterPro" id="IPR015856">
    <property type="entry name" value="ABC_transpr_CbiO/EcfA_su"/>
</dbReference>
<dbReference type="GO" id="GO:0005524">
    <property type="term" value="F:ATP binding"/>
    <property type="evidence" value="ECO:0007669"/>
    <property type="project" value="UniProtKB-KW"/>
</dbReference>
<dbReference type="InterPro" id="IPR050095">
    <property type="entry name" value="ECF_ABC_transporter_ATP-bd"/>
</dbReference>
<dbReference type="FunFam" id="3.40.50.300:FF:000224">
    <property type="entry name" value="Energy-coupling factor transporter ATP-binding protein EcfA"/>
    <property type="match status" value="1"/>
</dbReference>
<dbReference type="SUPFAM" id="SSF52540">
    <property type="entry name" value="P-loop containing nucleoside triphosphate hydrolases"/>
    <property type="match status" value="2"/>
</dbReference>
<dbReference type="InterPro" id="IPR003593">
    <property type="entry name" value="AAA+_ATPase"/>
</dbReference>
<feature type="domain" description="ABC transporter" evidence="9">
    <location>
        <begin position="274"/>
        <end position="506"/>
    </location>
</feature>
<dbReference type="GO" id="GO:0015087">
    <property type="term" value="F:cobalt ion transmembrane transporter activity"/>
    <property type="evidence" value="ECO:0007669"/>
    <property type="project" value="UniProtKB-ARBA"/>
</dbReference>